<name>A0ABD6HGN6_AGRVI</name>
<organism evidence="4 6">
    <name type="scientific">Agrobacterium vitis</name>
    <name type="common">Rhizobium vitis</name>
    <dbReference type="NCBI Taxonomy" id="373"/>
    <lineage>
        <taxon>Bacteria</taxon>
        <taxon>Pseudomonadati</taxon>
        <taxon>Pseudomonadota</taxon>
        <taxon>Alphaproteobacteria</taxon>
        <taxon>Hyphomicrobiales</taxon>
        <taxon>Rhizobiaceae</taxon>
        <taxon>Rhizobium/Agrobacterium group</taxon>
        <taxon>Agrobacterium</taxon>
    </lineage>
</organism>
<keyword evidence="2" id="KW-0732">Signal</keyword>
<feature type="chain" id="PRO_5044727070" evidence="2">
    <location>
        <begin position="23"/>
        <end position="249"/>
    </location>
</feature>
<evidence type="ECO:0000256" key="1">
    <source>
        <dbReference type="SAM" id="MobiDB-lite"/>
    </source>
</evidence>
<dbReference type="Proteomes" id="UP000179454">
    <property type="component" value="Unassembled WGS sequence"/>
</dbReference>
<keyword evidence="5" id="KW-1185">Reference proteome</keyword>
<dbReference type="RefSeq" id="WP_041699472.1">
    <property type="nucleotide sequence ID" value="NZ_AP023283.1"/>
</dbReference>
<dbReference type="AlphaFoldDB" id="A0ABD6HGN6"/>
<evidence type="ECO:0000256" key="2">
    <source>
        <dbReference type="SAM" id="SignalP"/>
    </source>
</evidence>
<evidence type="ECO:0000313" key="4">
    <source>
        <dbReference type="EMBL" id="MUP13357.1"/>
    </source>
</evidence>
<dbReference type="EMBL" id="MBFA02000034">
    <property type="protein sequence ID" value="MUP13357.1"/>
    <property type="molecule type" value="Genomic_DNA"/>
</dbReference>
<reference evidence="5 6" key="1">
    <citation type="submission" date="2019-11" db="EMBL/GenBank/DDBJ databases">
        <title>Whole-genome sequencing of Allorhizobium vitis.</title>
        <authorList>
            <person name="Gan H.M."/>
            <person name="Savka M.A."/>
        </authorList>
    </citation>
    <scope>NUCLEOTIDE SEQUENCE [LARGE SCALE GENOMIC DNA]</scope>
    <source>
        <strain evidence="4 6">RF2/1</strain>
        <strain evidence="3 5">T1/7</strain>
    </source>
</reference>
<accession>A0ABD6HGN6</accession>
<gene>
    <name evidence="4" type="ORF">BBK91_026335</name>
    <name evidence="3" type="ORF">BBL17_028155</name>
</gene>
<evidence type="ECO:0000313" key="5">
    <source>
        <dbReference type="Proteomes" id="UP000179454"/>
    </source>
</evidence>
<sequence length="249" mass="24262">MANKLQMFTLTLACLAPCFGWAEETPTVPPANLAVQILNFDAANPTVPWIRPPEVQFVLLSGCGGGGGGGTTTVTGSGSNTNRVPGKGGGAARLYTIIVPVKADRYDITIGDGGGSAANGMPTTMTGAGAGAAAITLGGGQQGSSVSADGEASPFGPGGKGGTSVAEASGKNPCSGGGGSAAYWTAVGGKGAPGQLTIMPIPDLARFGRVMAMVEDLSQPPKVPDDANSTSGEDEQGPVAAPGGTGSLK</sequence>
<feature type="signal peptide" evidence="2">
    <location>
        <begin position="1"/>
        <end position="22"/>
    </location>
</feature>
<feature type="region of interest" description="Disordered" evidence="1">
    <location>
        <begin position="140"/>
        <end position="177"/>
    </location>
</feature>
<proteinExistence type="predicted"/>
<dbReference type="Proteomes" id="UP000179536">
    <property type="component" value="Unassembled WGS sequence"/>
</dbReference>
<comment type="caution">
    <text evidence="4">The sequence shown here is derived from an EMBL/GenBank/DDBJ whole genome shotgun (WGS) entry which is preliminary data.</text>
</comment>
<evidence type="ECO:0000313" key="3">
    <source>
        <dbReference type="EMBL" id="MUO45629.1"/>
    </source>
</evidence>
<protein>
    <submittedName>
        <fullName evidence="4">RTX toxin</fullName>
    </submittedName>
</protein>
<dbReference type="EMBL" id="MBFE02000045">
    <property type="protein sequence ID" value="MUO45629.1"/>
    <property type="molecule type" value="Genomic_DNA"/>
</dbReference>
<evidence type="ECO:0000313" key="6">
    <source>
        <dbReference type="Proteomes" id="UP000179536"/>
    </source>
</evidence>
<feature type="region of interest" description="Disordered" evidence="1">
    <location>
        <begin position="215"/>
        <end position="249"/>
    </location>
</feature>